<evidence type="ECO:0000313" key="2">
    <source>
        <dbReference type="Proteomes" id="UP000092445"/>
    </source>
</evidence>
<keyword evidence="2" id="KW-1185">Reference proteome</keyword>
<name>A0A1B0A8G1_GLOPL</name>
<reference evidence="2" key="1">
    <citation type="submission" date="2014-03" db="EMBL/GenBank/DDBJ databases">
        <authorList>
            <person name="Aksoy S."/>
            <person name="Warren W."/>
            <person name="Wilson R.K."/>
        </authorList>
    </citation>
    <scope>NUCLEOTIDE SEQUENCE [LARGE SCALE GENOMIC DNA]</scope>
    <source>
        <strain evidence="2">IAEA</strain>
    </source>
</reference>
<dbReference type="VEuPathDB" id="VectorBase:GPAI037638"/>
<dbReference type="EnsemblMetazoa" id="GPAI037638-RA">
    <property type="protein sequence ID" value="GPAI037638-PA"/>
    <property type="gene ID" value="GPAI037638"/>
</dbReference>
<protein>
    <submittedName>
        <fullName evidence="1">Uncharacterized protein</fullName>
    </submittedName>
</protein>
<organism evidence="1 2">
    <name type="scientific">Glossina pallidipes</name>
    <name type="common">Tsetse fly</name>
    <dbReference type="NCBI Taxonomy" id="7398"/>
    <lineage>
        <taxon>Eukaryota</taxon>
        <taxon>Metazoa</taxon>
        <taxon>Ecdysozoa</taxon>
        <taxon>Arthropoda</taxon>
        <taxon>Hexapoda</taxon>
        <taxon>Insecta</taxon>
        <taxon>Pterygota</taxon>
        <taxon>Neoptera</taxon>
        <taxon>Endopterygota</taxon>
        <taxon>Diptera</taxon>
        <taxon>Brachycera</taxon>
        <taxon>Muscomorpha</taxon>
        <taxon>Hippoboscoidea</taxon>
        <taxon>Glossinidae</taxon>
        <taxon>Glossina</taxon>
    </lineage>
</organism>
<sequence length="157" mass="17438">MTLVLVDFDFFKCFVVATEDDSVFSVISEVDCNSMVLMHEFLVLPFGSLKHDIVGVTARTWRVPVAKVDVTRGSMVALVIPLSSRFVSIVFPPSYIKSNNFDIFEDKIHFFHACLPSLCATATVTQLSVSSRTNDRVSYFAGVQILLPLSTTVIHSK</sequence>
<dbReference type="AlphaFoldDB" id="A0A1B0A8G1"/>
<proteinExistence type="predicted"/>
<reference evidence="1" key="2">
    <citation type="submission" date="2020-05" db="UniProtKB">
        <authorList>
            <consortium name="EnsemblMetazoa"/>
        </authorList>
    </citation>
    <scope>IDENTIFICATION</scope>
    <source>
        <strain evidence="1">IAEA</strain>
    </source>
</reference>
<evidence type="ECO:0000313" key="1">
    <source>
        <dbReference type="EnsemblMetazoa" id="GPAI037638-PA"/>
    </source>
</evidence>
<dbReference type="Proteomes" id="UP000092445">
    <property type="component" value="Unassembled WGS sequence"/>
</dbReference>
<accession>A0A1B0A8G1</accession>